<gene>
    <name evidence="10" type="ORF">C7M71_002585</name>
</gene>
<dbReference type="PANTHER" id="PTHR11795:SF450">
    <property type="entry name" value="ABC TRANSPORTER PERMEASE PROTEIN"/>
    <property type="match status" value="1"/>
</dbReference>
<evidence type="ECO:0000256" key="2">
    <source>
        <dbReference type="ARBA" id="ARBA00022448"/>
    </source>
</evidence>
<evidence type="ECO:0000256" key="6">
    <source>
        <dbReference type="ARBA" id="ARBA00022989"/>
    </source>
</evidence>
<feature type="transmembrane region" description="Helical" evidence="9">
    <location>
        <begin position="61"/>
        <end position="81"/>
    </location>
</feature>
<evidence type="ECO:0000256" key="4">
    <source>
        <dbReference type="ARBA" id="ARBA00022692"/>
    </source>
</evidence>
<keyword evidence="5" id="KW-0029">Amino-acid transport</keyword>
<dbReference type="KEGG" id="stri:C7M71_002585"/>
<dbReference type="OrthoDB" id="9807115at2"/>
<dbReference type="InterPro" id="IPR001851">
    <property type="entry name" value="ABC_transp_permease"/>
</dbReference>
<feature type="transmembrane region" description="Helical" evidence="9">
    <location>
        <begin position="260"/>
        <end position="282"/>
    </location>
</feature>
<keyword evidence="4 9" id="KW-0812">Transmembrane</keyword>
<feature type="transmembrane region" description="Helical" evidence="9">
    <location>
        <begin position="12"/>
        <end position="29"/>
    </location>
</feature>
<dbReference type="Pfam" id="PF02653">
    <property type="entry name" value="BPD_transp_2"/>
    <property type="match status" value="1"/>
</dbReference>
<evidence type="ECO:0000256" key="5">
    <source>
        <dbReference type="ARBA" id="ARBA00022970"/>
    </source>
</evidence>
<organism evidence="10 11">
    <name type="scientific">Peterkaempfera bronchialis</name>
    <dbReference type="NCBI Taxonomy" id="2126346"/>
    <lineage>
        <taxon>Bacteria</taxon>
        <taxon>Bacillati</taxon>
        <taxon>Actinomycetota</taxon>
        <taxon>Actinomycetes</taxon>
        <taxon>Kitasatosporales</taxon>
        <taxon>Streptomycetaceae</taxon>
        <taxon>Peterkaempfera</taxon>
    </lineage>
</organism>
<dbReference type="GO" id="GO:0006865">
    <property type="term" value="P:amino acid transport"/>
    <property type="evidence" value="ECO:0007669"/>
    <property type="project" value="UniProtKB-KW"/>
</dbReference>
<feature type="transmembrane region" description="Helical" evidence="9">
    <location>
        <begin position="133"/>
        <end position="157"/>
    </location>
</feature>
<dbReference type="RefSeq" id="WP_111493409.1">
    <property type="nucleotide sequence ID" value="NZ_CP031264.1"/>
</dbReference>
<evidence type="ECO:0000256" key="3">
    <source>
        <dbReference type="ARBA" id="ARBA00022475"/>
    </source>
</evidence>
<evidence type="ECO:0000256" key="8">
    <source>
        <dbReference type="ARBA" id="ARBA00037998"/>
    </source>
</evidence>
<proteinExistence type="inferred from homology"/>
<dbReference type="GO" id="GO:0005886">
    <property type="term" value="C:plasma membrane"/>
    <property type="evidence" value="ECO:0007669"/>
    <property type="project" value="UniProtKB-SubCell"/>
</dbReference>
<evidence type="ECO:0000313" key="10">
    <source>
        <dbReference type="EMBL" id="AXI76522.1"/>
    </source>
</evidence>
<name>A0A345SS17_9ACTN</name>
<evidence type="ECO:0000256" key="9">
    <source>
        <dbReference type="SAM" id="Phobius"/>
    </source>
</evidence>
<sequence length="296" mass="30266">MIRLLEALVNGVSLGALYSLIALGFVIIYRATGVLNFAHGAFLLAGTYVTAEVAADHGFPLGLLAGLAAGAALGAVTQIVFMRFSRDRSHIGLSVLTLGINILAVTEVTRRIGDRTIPMSQPWGSSELQLGPVTVPLVRMVALAGAAVIISGFLAVFRRTRWGLALRVSAADRETAALMGVRLSRVSGTSWAIGGLMAAVAGLFLASFPSPGVDAGLSNSAMRAFPAAVIGGLDSVGGALLGGLALGVAESLTATYESGLGAFGKGLSGVVAYLVLFAVLLVRPDGFFGRKAVARV</sequence>
<dbReference type="Proteomes" id="UP000249340">
    <property type="component" value="Chromosome"/>
</dbReference>
<evidence type="ECO:0000256" key="7">
    <source>
        <dbReference type="ARBA" id="ARBA00023136"/>
    </source>
</evidence>
<evidence type="ECO:0000256" key="1">
    <source>
        <dbReference type="ARBA" id="ARBA00004651"/>
    </source>
</evidence>
<dbReference type="CDD" id="cd06582">
    <property type="entry name" value="TM_PBP1_LivH_like"/>
    <property type="match status" value="1"/>
</dbReference>
<comment type="subcellular location">
    <subcellularLocation>
        <location evidence="1">Cell membrane</location>
        <topology evidence="1">Multi-pass membrane protein</topology>
    </subcellularLocation>
</comment>
<feature type="transmembrane region" description="Helical" evidence="9">
    <location>
        <begin position="93"/>
        <end position="113"/>
    </location>
</feature>
<protein>
    <submittedName>
        <fullName evidence="10">Branched-chain amino acid ABC transporter permease</fullName>
    </submittedName>
</protein>
<evidence type="ECO:0000313" key="11">
    <source>
        <dbReference type="Proteomes" id="UP000249340"/>
    </source>
</evidence>
<comment type="similarity">
    <text evidence="8">Belongs to the binding-protein-dependent transport system permease family. LivHM subfamily.</text>
</comment>
<keyword evidence="7 9" id="KW-0472">Membrane</keyword>
<keyword evidence="11" id="KW-1185">Reference proteome</keyword>
<keyword evidence="3" id="KW-1003">Cell membrane</keyword>
<dbReference type="EMBL" id="CP031264">
    <property type="protein sequence ID" value="AXI76522.1"/>
    <property type="molecule type" value="Genomic_DNA"/>
</dbReference>
<dbReference type="AlphaFoldDB" id="A0A345SS17"/>
<keyword evidence="6 9" id="KW-1133">Transmembrane helix</keyword>
<dbReference type="GO" id="GO:0022857">
    <property type="term" value="F:transmembrane transporter activity"/>
    <property type="evidence" value="ECO:0007669"/>
    <property type="project" value="InterPro"/>
</dbReference>
<accession>A0A345SS17</accession>
<dbReference type="InterPro" id="IPR052157">
    <property type="entry name" value="BCAA_transport_permease"/>
</dbReference>
<dbReference type="PANTHER" id="PTHR11795">
    <property type="entry name" value="BRANCHED-CHAIN AMINO ACID TRANSPORT SYSTEM PERMEASE PROTEIN LIVH"/>
    <property type="match status" value="1"/>
</dbReference>
<feature type="transmembrane region" description="Helical" evidence="9">
    <location>
        <begin position="228"/>
        <end position="248"/>
    </location>
</feature>
<keyword evidence="2" id="KW-0813">Transport</keyword>
<reference evidence="11" key="1">
    <citation type="submission" date="2018-07" db="EMBL/GenBank/DDBJ databases">
        <title>Streptacidiphilus bronchialis DSM 106435 chromosome.</title>
        <authorList>
            <person name="Batra D."/>
            <person name="Gulvik C.A."/>
        </authorList>
    </citation>
    <scope>NUCLEOTIDE SEQUENCE [LARGE SCALE GENOMIC DNA]</scope>
    <source>
        <strain evidence="11">DSM 106435</strain>
    </source>
</reference>
<feature type="transmembrane region" description="Helical" evidence="9">
    <location>
        <begin position="188"/>
        <end position="208"/>
    </location>
</feature>